<gene>
    <name evidence="2" type="ORF">SAMN04488559_1258</name>
</gene>
<keyword evidence="1" id="KW-1133">Transmembrane helix</keyword>
<protein>
    <submittedName>
        <fullName evidence="2">Uncharacterized protein</fullName>
    </submittedName>
</protein>
<evidence type="ECO:0000313" key="2">
    <source>
        <dbReference type="EMBL" id="SES06336.1"/>
    </source>
</evidence>
<name>A0A1H9UA56_9LACT</name>
<reference evidence="2 3" key="1">
    <citation type="submission" date="2016-10" db="EMBL/GenBank/DDBJ databases">
        <authorList>
            <person name="de Groot N.N."/>
        </authorList>
    </citation>
    <scope>NUCLEOTIDE SEQUENCE [LARGE SCALE GENOMIC DNA]</scope>
    <source>
        <strain evidence="2 3">DSM 13760</strain>
    </source>
</reference>
<evidence type="ECO:0000313" key="3">
    <source>
        <dbReference type="Proteomes" id="UP000198948"/>
    </source>
</evidence>
<dbReference type="STRING" id="142588.SAMN04488559_1258"/>
<dbReference type="AlphaFoldDB" id="A0A1H9UA56"/>
<dbReference type="OrthoDB" id="2237189at2"/>
<keyword evidence="3" id="KW-1185">Reference proteome</keyword>
<dbReference type="EMBL" id="FOHA01000025">
    <property type="protein sequence ID" value="SES06336.1"/>
    <property type="molecule type" value="Genomic_DNA"/>
</dbReference>
<organism evidence="2 3">
    <name type="scientific">Isobaculum melis</name>
    <dbReference type="NCBI Taxonomy" id="142588"/>
    <lineage>
        <taxon>Bacteria</taxon>
        <taxon>Bacillati</taxon>
        <taxon>Bacillota</taxon>
        <taxon>Bacilli</taxon>
        <taxon>Lactobacillales</taxon>
        <taxon>Carnobacteriaceae</taxon>
        <taxon>Isobaculum</taxon>
    </lineage>
</organism>
<dbReference type="RefSeq" id="WP_092653976.1">
    <property type="nucleotide sequence ID" value="NZ_FOHA01000025.1"/>
</dbReference>
<proteinExistence type="predicted"/>
<keyword evidence="1" id="KW-0472">Membrane</keyword>
<evidence type="ECO:0000256" key="1">
    <source>
        <dbReference type="SAM" id="Phobius"/>
    </source>
</evidence>
<feature type="transmembrane region" description="Helical" evidence="1">
    <location>
        <begin position="86"/>
        <end position="105"/>
    </location>
</feature>
<keyword evidence="1" id="KW-0812">Transmembrane</keyword>
<dbReference type="Proteomes" id="UP000198948">
    <property type="component" value="Unassembled WGS sequence"/>
</dbReference>
<feature type="transmembrane region" description="Helical" evidence="1">
    <location>
        <begin position="43"/>
        <end position="62"/>
    </location>
</feature>
<feature type="transmembrane region" description="Helical" evidence="1">
    <location>
        <begin position="5"/>
        <end position="23"/>
    </location>
</feature>
<sequence>MGANILMILSGVSLVACAIPLTYQMYQLLLLDAKSKGLEKPKLWAVIGASGGRGEGLLLYLLKRKNYSGEVLEVEQQKKYQLKKRLTILLLIQLISALFFLLGLFL</sequence>
<accession>A0A1H9UA56</accession>